<comment type="subcellular location">
    <subcellularLocation>
        <location evidence="1">Mitochondrion outer membrane</location>
    </subcellularLocation>
</comment>
<evidence type="ECO:0000313" key="11">
    <source>
        <dbReference type="EMBL" id="KAG0660853.1"/>
    </source>
</evidence>
<evidence type="ECO:0000313" key="12">
    <source>
        <dbReference type="Proteomes" id="UP000777482"/>
    </source>
</evidence>
<dbReference type="Pfam" id="PF17171">
    <property type="entry name" value="GST_C_6"/>
    <property type="match status" value="1"/>
</dbReference>
<dbReference type="PANTHER" id="PTHR12289:SF41">
    <property type="entry name" value="FAILED AXON CONNECTIONS-RELATED"/>
    <property type="match status" value="1"/>
</dbReference>
<keyword evidence="3" id="KW-1000">Mitochondrion outer membrane</keyword>
<reference evidence="11 12" key="1">
    <citation type="submission" date="2020-11" db="EMBL/GenBank/DDBJ databases">
        <title>Kefir isolates.</title>
        <authorList>
            <person name="Marcisauskas S."/>
            <person name="Kim Y."/>
            <person name="Blasche S."/>
        </authorList>
    </citation>
    <scope>NUCLEOTIDE SEQUENCE [LARGE SCALE GENOMIC DNA]</scope>
    <source>
        <strain evidence="11 12">KR</strain>
    </source>
</reference>
<dbReference type="OrthoDB" id="5835136at2759"/>
<organism evidence="11 12">
    <name type="scientific">Rhodotorula mucilaginosa</name>
    <name type="common">Yeast</name>
    <name type="synonym">Rhodotorula rubra</name>
    <dbReference type="NCBI Taxonomy" id="5537"/>
    <lineage>
        <taxon>Eukaryota</taxon>
        <taxon>Fungi</taxon>
        <taxon>Dikarya</taxon>
        <taxon>Basidiomycota</taxon>
        <taxon>Pucciniomycotina</taxon>
        <taxon>Microbotryomycetes</taxon>
        <taxon>Sporidiobolales</taxon>
        <taxon>Sporidiobolaceae</taxon>
        <taxon>Rhodotorula</taxon>
    </lineage>
</organism>
<evidence type="ECO:0000256" key="3">
    <source>
        <dbReference type="ARBA" id="ARBA00022787"/>
    </source>
</evidence>
<evidence type="ECO:0000259" key="9">
    <source>
        <dbReference type="Pfam" id="PF10568"/>
    </source>
</evidence>
<evidence type="ECO:0000256" key="7">
    <source>
        <dbReference type="SAM" id="MobiDB-lite"/>
    </source>
</evidence>
<dbReference type="GO" id="GO:0007005">
    <property type="term" value="P:mitochondrion organization"/>
    <property type="evidence" value="ECO:0007669"/>
    <property type="project" value="TreeGrafter"/>
</dbReference>
<dbReference type="Pfam" id="PF10568">
    <property type="entry name" value="Tom37"/>
    <property type="match status" value="1"/>
</dbReference>
<feature type="region of interest" description="Disordered" evidence="7">
    <location>
        <begin position="328"/>
        <end position="352"/>
    </location>
</feature>
<protein>
    <recommendedName>
        <fullName evidence="13">Mitochondrial outer membrane transport complex Sam37/metaxin N-terminal domain-containing protein</fullName>
    </recommendedName>
</protein>
<accession>A0A9P6W2S6</accession>
<dbReference type="InterPro" id="IPR033468">
    <property type="entry name" value="Metaxin_GST"/>
</dbReference>
<feature type="compositionally biased region" description="Acidic residues" evidence="7">
    <location>
        <begin position="422"/>
        <end position="453"/>
    </location>
</feature>
<evidence type="ECO:0000256" key="8">
    <source>
        <dbReference type="SAM" id="Phobius"/>
    </source>
</evidence>
<gene>
    <name evidence="11" type="ORF">C6P46_004408</name>
</gene>
<dbReference type="Proteomes" id="UP000777482">
    <property type="component" value="Unassembled WGS sequence"/>
</dbReference>
<keyword evidence="12" id="KW-1185">Reference proteome</keyword>
<dbReference type="GO" id="GO:0015031">
    <property type="term" value="P:protein transport"/>
    <property type="evidence" value="ECO:0007669"/>
    <property type="project" value="UniProtKB-KW"/>
</dbReference>
<keyword evidence="8" id="KW-1133">Transmembrane helix</keyword>
<feature type="compositionally biased region" description="Gly residues" evidence="7">
    <location>
        <begin position="398"/>
        <end position="410"/>
    </location>
</feature>
<feature type="region of interest" description="Disordered" evidence="7">
    <location>
        <begin position="398"/>
        <end position="453"/>
    </location>
</feature>
<sequence>MPDATRIELHALPGSRTHDLASLDPDSLVAASYLQLLTPGQWTLVPSHETDLPALKHASQRIPSSAILHHLEAIAQPSATPANAAAAADARAFHALLDQTVLPLVLHSLYSLPQNWIYVRALLAPELPFPTAFYRPNALRAAAQHTVDAAHPDWWGLGGEAEREAEEERRRKKALLETGIEGVKERKEGERREGKERMKKTFGEGKIISAARQVFTALESTLAASSTPFFFSSSTPTPLDAHLSALLSLVLYLPLPTPILADLINASFPRLWAHSALLRRTLWSPDSVPMPKLASSSSPSSSSALGGILVTLRELVVPSSARAFFRPSVQPRSSASSSSSSQQRRGTGTALTKKERDFARKRYAFFAVCAVGLVGWGIGTGAFPVPFAGRWARLLGGGGGGKSSGSGRGGWIRFAAGTGDGDQYDDDEEEEGEWEEELEDDDDEDDLDDVDDD</sequence>
<proteinExistence type="predicted"/>
<keyword evidence="2" id="KW-0813">Transport</keyword>
<evidence type="ECO:0000256" key="5">
    <source>
        <dbReference type="ARBA" id="ARBA00023128"/>
    </source>
</evidence>
<feature type="transmembrane region" description="Helical" evidence="8">
    <location>
        <begin position="363"/>
        <end position="385"/>
    </location>
</feature>
<dbReference type="EMBL" id="PUHQ01000040">
    <property type="protein sequence ID" value="KAG0660853.1"/>
    <property type="molecule type" value="Genomic_DNA"/>
</dbReference>
<dbReference type="InterPro" id="IPR019564">
    <property type="entry name" value="Sam37/metaxin_N"/>
</dbReference>
<evidence type="ECO:0000256" key="6">
    <source>
        <dbReference type="ARBA" id="ARBA00023136"/>
    </source>
</evidence>
<keyword evidence="5" id="KW-0496">Mitochondrion</keyword>
<comment type="caution">
    <text evidence="11">The sequence shown here is derived from an EMBL/GenBank/DDBJ whole genome shotgun (WGS) entry which is preliminary data.</text>
</comment>
<dbReference type="AlphaFoldDB" id="A0A9P6W2S6"/>
<evidence type="ECO:0000256" key="2">
    <source>
        <dbReference type="ARBA" id="ARBA00022448"/>
    </source>
</evidence>
<feature type="compositionally biased region" description="Low complexity" evidence="7">
    <location>
        <begin position="328"/>
        <end position="345"/>
    </location>
</feature>
<dbReference type="InterPro" id="IPR050931">
    <property type="entry name" value="Mito_Protein_Transport_Metaxin"/>
</dbReference>
<evidence type="ECO:0000259" key="10">
    <source>
        <dbReference type="Pfam" id="PF17171"/>
    </source>
</evidence>
<dbReference type="PANTHER" id="PTHR12289">
    <property type="entry name" value="METAXIN RELATED"/>
    <property type="match status" value="1"/>
</dbReference>
<keyword evidence="8" id="KW-0812">Transmembrane</keyword>
<evidence type="ECO:0000256" key="4">
    <source>
        <dbReference type="ARBA" id="ARBA00022927"/>
    </source>
</evidence>
<name>A0A9P6W2S6_RHOMI</name>
<evidence type="ECO:0000256" key="1">
    <source>
        <dbReference type="ARBA" id="ARBA00004294"/>
    </source>
</evidence>
<keyword evidence="4" id="KW-0653">Protein transport</keyword>
<dbReference type="GO" id="GO:0001401">
    <property type="term" value="C:SAM complex"/>
    <property type="evidence" value="ECO:0007669"/>
    <property type="project" value="InterPro"/>
</dbReference>
<feature type="domain" description="Mitochondrial outer membrane transport complex Sam37/metaxin N-terminal" evidence="9">
    <location>
        <begin position="27"/>
        <end position="140"/>
    </location>
</feature>
<keyword evidence="6 8" id="KW-0472">Membrane</keyword>
<feature type="domain" description="Metaxin glutathione S-transferase" evidence="10">
    <location>
        <begin position="212"/>
        <end position="274"/>
    </location>
</feature>
<evidence type="ECO:0008006" key="13">
    <source>
        <dbReference type="Google" id="ProtNLM"/>
    </source>
</evidence>